<dbReference type="PROSITE" id="PS00138">
    <property type="entry name" value="SUBTILASE_SER"/>
    <property type="match status" value="1"/>
</dbReference>
<evidence type="ECO:0000256" key="4">
    <source>
        <dbReference type="ARBA" id="ARBA00022670"/>
    </source>
</evidence>
<dbReference type="InterPro" id="IPR023827">
    <property type="entry name" value="Peptidase_S8_Asp-AS"/>
</dbReference>
<feature type="active site" description="Charge relay system" evidence="7">
    <location>
        <position position="134"/>
    </location>
</feature>
<evidence type="ECO:0000313" key="11">
    <source>
        <dbReference type="EMBL" id="OGZ43765.1"/>
    </source>
</evidence>
<feature type="region of interest" description="Disordered" evidence="9">
    <location>
        <begin position="605"/>
        <end position="628"/>
    </location>
</feature>
<dbReference type="CDD" id="cd00146">
    <property type="entry name" value="PKD"/>
    <property type="match status" value="2"/>
</dbReference>
<dbReference type="SUPFAM" id="SSF49299">
    <property type="entry name" value="PKD domain"/>
    <property type="match status" value="2"/>
</dbReference>
<accession>A0A1G2G098</accession>
<evidence type="ECO:0000256" key="5">
    <source>
        <dbReference type="ARBA" id="ARBA00022801"/>
    </source>
</evidence>
<dbReference type="CDD" id="cd07484">
    <property type="entry name" value="Peptidases_S8_Thermitase_like"/>
    <property type="match status" value="1"/>
</dbReference>
<dbReference type="InterPro" id="IPR000209">
    <property type="entry name" value="Peptidase_S8/S53_dom"/>
</dbReference>
<feature type="active site" description="Charge relay system" evidence="7">
    <location>
        <position position="349"/>
    </location>
</feature>
<dbReference type="Pfam" id="PF00082">
    <property type="entry name" value="Peptidase_S8"/>
    <property type="match status" value="1"/>
</dbReference>
<dbReference type="InterPro" id="IPR034084">
    <property type="entry name" value="Thermitase-like_dom"/>
</dbReference>
<proteinExistence type="inferred from homology"/>
<keyword evidence="4 7" id="KW-0645">Protease</keyword>
<evidence type="ECO:0000256" key="7">
    <source>
        <dbReference type="PROSITE-ProRule" id="PRU01240"/>
    </source>
</evidence>
<gene>
    <name evidence="11" type="ORF">A2W41_04730</name>
</gene>
<dbReference type="SUPFAM" id="SSF49899">
    <property type="entry name" value="Concanavalin A-like lectins/glucanases"/>
    <property type="match status" value="1"/>
</dbReference>
<dbReference type="GO" id="GO:0006508">
    <property type="term" value="P:proteolysis"/>
    <property type="evidence" value="ECO:0007669"/>
    <property type="project" value="UniProtKB-KW"/>
</dbReference>
<keyword evidence="5 7" id="KW-0378">Hydrolase</keyword>
<dbReference type="InterPro" id="IPR022409">
    <property type="entry name" value="PKD/Chitinase_dom"/>
</dbReference>
<evidence type="ECO:0000256" key="8">
    <source>
        <dbReference type="RuleBase" id="RU003355"/>
    </source>
</evidence>
<dbReference type="SMART" id="SM00089">
    <property type="entry name" value="PKD"/>
    <property type="match status" value="2"/>
</dbReference>
<evidence type="ECO:0000256" key="2">
    <source>
        <dbReference type="ARBA" id="ARBA00011073"/>
    </source>
</evidence>
<dbReference type="GO" id="GO:0005576">
    <property type="term" value="C:extracellular region"/>
    <property type="evidence" value="ECO:0007669"/>
    <property type="project" value="UniProtKB-SubCell"/>
</dbReference>
<name>A0A1G2G098_9BACT</name>
<dbReference type="Gene3D" id="2.60.40.10">
    <property type="entry name" value="Immunoglobulins"/>
    <property type="match status" value="3"/>
</dbReference>
<evidence type="ECO:0000256" key="9">
    <source>
        <dbReference type="SAM" id="MobiDB-lite"/>
    </source>
</evidence>
<dbReference type="InterPro" id="IPR023828">
    <property type="entry name" value="Peptidase_S8_Ser-AS"/>
</dbReference>
<dbReference type="InterPro" id="IPR050131">
    <property type="entry name" value="Peptidase_S8_subtilisin-like"/>
</dbReference>
<evidence type="ECO:0000259" key="10">
    <source>
        <dbReference type="SMART" id="SM00089"/>
    </source>
</evidence>
<dbReference type="GO" id="GO:0004252">
    <property type="term" value="F:serine-type endopeptidase activity"/>
    <property type="evidence" value="ECO:0007669"/>
    <property type="project" value="UniProtKB-UniRule"/>
</dbReference>
<reference evidence="11 12" key="1">
    <citation type="journal article" date="2016" name="Nat. Commun.">
        <title>Thousands of microbial genomes shed light on interconnected biogeochemical processes in an aquifer system.</title>
        <authorList>
            <person name="Anantharaman K."/>
            <person name="Brown C.T."/>
            <person name="Hug L.A."/>
            <person name="Sharon I."/>
            <person name="Castelle C.J."/>
            <person name="Probst A.J."/>
            <person name="Thomas B.C."/>
            <person name="Singh A."/>
            <person name="Wilkins M.J."/>
            <person name="Karaoz U."/>
            <person name="Brodie E.L."/>
            <person name="Williams K.H."/>
            <person name="Hubbard S.S."/>
            <person name="Banfield J.F."/>
        </authorList>
    </citation>
    <scope>NUCLEOTIDE SEQUENCE [LARGE SCALE GENOMIC DNA]</scope>
</reference>
<comment type="similarity">
    <text evidence="2 7 8">Belongs to the peptidase S8 family.</text>
</comment>
<evidence type="ECO:0000256" key="6">
    <source>
        <dbReference type="ARBA" id="ARBA00022825"/>
    </source>
</evidence>
<dbReference type="InterPro" id="IPR035986">
    <property type="entry name" value="PKD_dom_sf"/>
</dbReference>
<evidence type="ECO:0000256" key="3">
    <source>
        <dbReference type="ARBA" id="ARBA00022525"/>
    </source>
</evidence>
<dbReference type="SUPFAM" id="SSF52743">
    <property type="entry name" value="Subtilisin-like"/>
    <property type="match status" value="1"/>
</dbReference>
<dbReference type="AlphaFoldDB" id="A0A1G2G098"/>
<keyword evidence="6 7" id="KW-0720">Serine protease</keyword>
<comment type="caution">
    <text evidence="11">The sequence shown here is derived from an EMBL/GenBank/DDBJ whole genome shotgun (WGS) entry which is preliminary data.</text>
</comment>
<comment type="subcellular location">
    <subcellularLocation>
        <location evidence="1">Secreted</location>
    </subcellularLocation>
</comment>
<dbReference type="Pfam" id="PF17957">
    <property type="entry name" value="Big_7"/>
    <property type="match status" value="1"/>
</dbReference>
<dbReference type="Proteomes" id="UP000176700">
    <property type="component" value="Unassembled WGS sequence"/>
</dbReference>
<dbReference type="PANTHER" id="PTHR43806:SF11">
    <property type="entry name" value="CEREVISIN-RELATED"/>
    <property type="match status" value="1"/>
</dbReference>
<dbReference type="Gene3D" id="2.60.120.200">
    <property type="match status" value="1"/>
</dbReference>
<dbReference type="PROSITE" id="PS51892">
    <property type="entry name" value="SUBTILASE"/>
    <property type="match status" value="1"/>
</dbReference>
<dbReference type="EMBL" id="MHNI01000003">
    <property type="protein sequence ID" value="OGZ43765.1"/>
    <property type="molecule type" value="Genomic_DNA"/>
</dbReference>
<evidence type="ECO:0000256" key="1">
    <source>
        <dbReference type="ARBA" id="ARBA00004613"/>
    </source>
</evidence>
<dbReference type="InterPro" id="IPR013783">
    <property type="entry name" value="Ig-like_fold"/>
</dbReference>
<feature type="domain" description="PKD/Chitinase" evidence="10">
    <location>
        <begin position="516"/>
        <end position="595"/>
    </location>
</feature>
<dbReference type="Gene3D" id="3.40.50.200">
    <property type="entry name" value="Peptidase S8/S53 domain"/>
    <property type="match status" value="1"/>
</dbReference>
<dbReference type="InterPro" id="IPR013320">
    <property type="entry name" value="ConA-like_dom_sf"/>
</dbReference>
<dbReference type="InterPro" id="IPR036852">
    <property type="entry name" value="Peptidase_S8/S53_dom_sf"/>
</dbReference>
<organism evidence="11 12">
    <name type="scientific">Candidatus Ryanbacteria bacterium RIFCSPHIGHO2_01_45_13</name>
    <dbReference type="NCBI Taxonomy" id="1802112"/>
    <lineage>
        <taxon>Bacteria</taxon>
        <taxon>Candidatus Ryaniibacteriota</taxon>
    </lineage>
</organism>
<feature type="active site" description="Charge relay system" evidence="7">
    <location>
        <position position="176"/>
    </location>
</feature>
<dbReference type="PRINTS" id="PR00723">
    <property type="entry name" value="SUBTILISIN"/>
</dbReference>
<dbReference type="InterPro" id="IPR000601">
    <property type="entry name" value="PKD_dom"/>
</dbReference>
<dbReference type="Pfam" id="PF18911">
    <property type="entry name" value="PKD_4"/>
    <property type="match status" value="2"/>
</dbReference>
<dbReference type="InterPro" id="IPR015500">
    <property type="entry name" value="Peptidase_S8_subtilisin-rel"/>
</dbReference>
<evidence type="ECO:0000313" key="12">
    <source>
        <dbReference type="Proteomes" id="UP000176700"/>
    </source>
</evidence>
<feature type="compositionally biased region" description="Polar residues" evidence="9">
    <location>
        <begin position="606"/>
        <end position="619"/>
    </location>
</feature>
<protein>
    <recommendedName>
        <fullName evidence="10">PKD/Chitinase domain-containing protein</fullName>
    </recommendedName>
</protein>
<sequence>MKRPLFLALLFVGIFIFSAGSAEGVLRGDTERLVQTERPLYRAGEVIIKRKGEAWFERVSVASGEDVTGALRRFRGRSDIEYAEPNYIARAFFTPNDPYYSYQWHLDNAVYGGIETEQAWDIARGNGVTIAVVDTGVAYENNGSFYKKAPDLVNTAFTAGFDFVNNDTHPNDDNGHGTHVTGTLAQSTDNNTGVAGVAFQASIMPVKVLDSRGSGTYADVADGIRWAADNGATVVNLSLGGPTPATYLESAIRYAYEKGVTIVAASGNDGAGVVSYPAAYDDYVIAVGATRFDEARAPYSNYGSALDIVAPGGDLSVDQNGDGYGDGVLQQTFNNRPYSFGYFFYQGTSMATPHIAGVAALVISSGIATTPDQVRLALQSTADDLGDSGRDDMFGWGIVNAGAALGYTTGPADNPPSVAITSPAANATVEGTINILAAATDDNGIDKVDFYADGAPIGADTAFPYEISWNSASVADGSHALKVVAVDTVGQTAEHLIYVIVDNINNPPVANAGPDQSLMDSNDDGVESVALNGSGSSDPDGGIAAYEWREGSNILGTSPIITPTFVVGIHVVTLTVVDDKGAAGSDDVTVEVLAYQNMLPVANAGSDKTVTDNDNNGSEPVTLDGSGSYDPDGSIVAFEWKEGPSVFGTSALIVKDFAVGIHTVTLTVTDDKGAASLDEVVVTVNPKPSGPTTMFFDDFEGGNPATHWTESGDGNWTIEQPAERNISGHASGNLVAHADQCSSAQGCVLTLKDAIDLSGYSSASLQFWRYVDRSLDNGEFLKVELYNGSSWDTVFYWTYRSGADDKWYYKTVDLSGYLVNTFKVRFTSKENSNGEDTEIDDVLIEALL</sequence>
<feature type="domain" description="PKD/Chitinase" evidence="10">
    <location>
        <begin position="607"/>
        <end position="687"/>
    </location>
</feature>
<dbReference type="PROSITE" id="PS00136">
    <property type="entry name" value="SUBTILASE_ASP"/>
    <property type="match status" value="1"/>
</dbReference>
<dbReference type="PANTHER" id="PTHR43806">
    <property type="entry name" value="PEPTIDASE S8"/>
    <property type="match status" value="1"/>
</dbReference>
<keyword evidence="3" id="KW-0964">Secreted</keyword>